<evidence type="ECO:0000259" key="3">
    <source>
        <dbReference type="Pfam" id="PF19220"/>
    </source>
</evidence>
<feature type="coiled-coil region" evidence="1">
    <location>
        <begin position="229"/>
        <end position="337"/>
    </location>
</feature>
<keyword evidence="1" id="KW-0175">Coiled coil</keyword>
<sequence>MSAAAAQTPASTLPPENPLELDEELFSTSSAQLGGENEELRNLLINAATKVAELESIKASVDRLVAPVTRTLQAVEAERAEKLGLQTVLNNTRLAYGKLRTEAAETERRAAAAERECETLSQELAASQSLLRNTEAAKSEIAVDLATRRAQIADIEARLNQETGETRILREENKRLDERLIATEKRIIALEGEIATNRQRLMMAEDEKQAQQAAFEKSSAEGAKLARRLAETETALAATQARLRTTEGNFVEMNAERTRLVGTLDESNERHEHELSTQRMRFETLQARAAATEKLLIEAREHLIGRAEEIREADRRNAELARERDTLHARVAEFEADRYAREAQRQEVEQARNTLMERSTALARAYTAKETALTRAEESITSLNERIITLEAALLDQKHAAEQTIEELSSSLRREKMQRAVVEGALETARKDFSRLMRETATLRREQPLPEEPTPLHAANAA</sequence>
<dbReference type="OrthoDB" id="8433303at2"/>
<dbReference type="EMBL" id="CP031417">
    <property type="protein sequence ID" value="AXK79152.1"/>
    <property type="molecule type" value="Genomic_DNA"/>
</dbReference>
<dbReference type="InterPro" id="IPR043652">
    <property type="entry name" value="CreS_CC"/>
</dbReference>
<name>A0A345ZQF5_9HYPH</name>
<accession>A0A345ZQF5</accession>
<dbReference type="AlphaFoldDB" id="A0A345ZQF5"/>
<evidence type="ECO:0000313" key="5">
    <source>
        <dbReference type="Proteomes" id="UP000254889"/>
    </source>
</evidence>
<organism evidence="4 5">
    <name type="scientific">Pseudolabrys taiwanensis</name>
    <dbReference type="NCBI Taxonomy" id="331696"/>
    <lineage>
        <taxon>Bacteria</taxon>
        <taxon>Pseudomonadati</taxon>
        <taxon>Pseudomonadota</taxon>
        <taxon>Alphaproteobacteria</taxon>
        <taxon>Hyphomicrobiales</taxon>
        <taxon>Xanthobacteraceae</taxon>
        <taxon>Pseudolabrys</taxon>
    </lineage>
</organism>
<feature type="coiled-coil region" evidence="1">
    <location>
        <begin position="89"/>
        <end position="193"/>
    </location>
</feature>
<feature type="region of interest" description="Disordered" evidence="2">
    <location>
        <begin position="440"/>
        <end position="462"/>
    </location>
</feature>
<dbReference type="KEGG" id="ptaw:DW352_00640"/>
<evidence type="ECO:0000256" key="1">
    <source>
        <dbReference type="SAM" id="Coils"/>
    </source>
</evidence>
<evidence type="ECO:0000256" key="2">
    <source>
        <dbReference type="SAM" id="MobiDB-lite"/>
    </source>
</evidence>
<dbReference type="RefSeq" id="WP_115687560.1">
    <property type="nucleotide sequence ID" value="NZ_CP031417.1"/>
</dbReference>
<evidence type="ECO:0000313" key="4">
    <source>
        <dbReference type="EMBL" id="AXK79152.1"/>
    </source>
</evidence>
<feature type="domain" description="Crescentin coiled-coil" evidence="3">
    <location>
        <begin position="76"/>
        <end position="433"/>
    </location>
</feature>
<feature type="region of interest" description="Disordered" evidence="2">
    <location>
        <begin position="1"/>
        <end position="21"/>
    </location>
</feature>
<proteinExistence type="predicted"/>
<gene>
    <name evidence="4" type="ORF">DW352_00640</name>
</gene>
<dbReference type="Proteomes" id="UP000254889">
    <property type="component" value="Chromosome"/>
</dbReference>
<dbReference type="Pfam" id="PF19220">
    <property type="entry name" value="Rod_CreS"/>
    <property type="match status" value="1"/>
</dbReference>
<protein>
    <recommendedName>
        <fullName evidence="3">Crescentin coiled-coil domain-containing protein</fullName>
    </recommendedName>
</protein>
<reference evidence="4 5" key="1">
    <citation type="submission" date="2018-07" db="EMBL/GenBank/DDBJ databases">
        <authorList>
            <person name="Quirk P.G."/>
            <person name="Krulwich T.A."/>
        </authorList>
    </citation>
    <scope>NUCLEOTIDE SEQUENCE [LARGE SCALE GENOMIC DNA]</scope>
    <source>
        <strain evidence="4 5">CC-BB4</strain>
    </source>
</reference>
<keyword evidence="5" id="KW-1185">Reference proteome</keyword>